<keyword evidence="2" id="KW-0732">Signal</keyword>
<dbReference type="AlphaFoldDB" id="A0A2S9H4L5"/>
<dbReference type="Pfam" id="PF13600">
    <property type="entry name" value="DUF4140"/>
    <property type="match status" value="1"/>
</dbReference>
<dbReference type="PANTHER" id="PTHR31005">
    <property type="entry name" value="DUF4139 DOMAIN-CONTAINING PROTEIN"/>
    <property type="match status" value="1"/>
</dbReference>
<reference evidence="5 6" key="1">
    <citation type="submission" date="2018-02" db="EMBL/GenBank/DDBJ databases">
        <title>Solimicrobium silvestre gen. nov., sp. nov., isolated from alpine forest soil.</title>
        <authorList>
            <person name="Margesin R."/>
            <person name="Albuquerque L."/>
            <person name="Zhang D.-C."/>
            <person name="Froufe H.J.C."/>
            <person name="Severino R."/>
            <person name="Roxo I."/>
            <person name="Egas C."/>
            <person name="Da Costa M.S."/>
        </authorList>
    </citation>
    <scope>NUCLEOTIDE SEQUENCE [LARGE SCALE GENOMIC DNA]</scope>
    <source>
        <strain evidence="5 6">S20-91</strain>
    </source>
</reference>
<feature type="chain" id="PRO_5015696495" description="DUF4139 domain-containing protein" evidence="2">
    <location>
        <begin position="22"/>
        <end position="533"/>
    </location>
</feature>
<dbReference type="RefSeq" id="WP_105529833.1">
    <property type="nucleotide sequence ID" value="NZ_PUGF01000001.1"/>
</dbReference>
<keyword evidence="1" id="KW-0175">Coiled coil</keyword>
<dbReference type="EMBL" id="PUGF01000001">
    <property type="protein sequence ID" value="PRC94919.1"/>
    <property type="molecule type" value="Genomic_DNA"/>
</dbReference>
<dbReference type="InterPro" id="IPR011935">
    <property type="entry name" value="CHP02231"/>
</dbReference>
<organism evidence="5 6">
    <name type="scientific">Solimicrobium silvestre</name>
    <dbReference type="NCBI Taxonomy" id="2099400"/>
    <lineage>
        <taxon>Bacteria</taxon>
        <taxon>Pseudomonadati</taxon>
        <taxon>Pseudomonadota</taxon>
        <taxon>Betaproteobacteria</taxon>
        <taxon>Burkholderiales</taxon>
        <taxon>Oxalobacteraceae</taxon>
        <taxon>Solimicrobium</taxon>
    </lineage>
</organism>
<dbReference type="InterPro" id="IPR037291">
    <property type="entry name" value="DUF4139"/>
</dbReference>
<evidence type="ECO:0000313" key="6">
    <source>
        <dbReference type="Proteomes" id="UP000237839"/>
    </source>
</evidence>
<name>A0A2S9H4L5_9BURK</name>
<sequence length="533" mass="58032">MRIKLLLSCSLLASTSHYALADMTAPITDVILFPGSATIVRTVAVTAGNTQVVIPGLPARFDAQTLHAEAAAGIRIGEITTKDIARTEARSKTEADMEAQIQALEDQTAMLDADAKSADIVKTYLERLGGDSTGADKQSRSPIDAKTLAGLIDTIGRGANDALSKMQRIIVQKREIEKKIAALKRDLARQHTNDNDARTVSINVNADRAGLVKLSYQINNAGWKPAYRASLDSVASKVELERLATISQKTGEDWSNIKLTLSTNQPRLSPVGPDPKPWLLSYYAPAPPPVSSPAPANYSAQKIMVTGSRISRADMEENYEPPTFETQSTFSTQFEVPTRVNLQSDGREVSVTLAKQTLAVKQMLRITPRLDRAAIVMAVAEQPQGVWPQGTMQLIRDGNYVGASAWNPQANENLSLSYGRDDLVKVEVNPVKTNSASTGIFDKKSERKLADVFSITNTHKTAIEIEVLESSPVSTSDEIKVQALFDPKPSNDAWEQRRGVVAWKKTVQPNATAKFSVDYTIEYPKEGSVGGLR</sequence>
<evidence type="ECO:0008006" key="7">
    <source>
        <dbReference type="Google" id="ProtNLM"/>
    </source>
</evidence>
<dbReference type="OrthoDB" id="9777444at2"/>
<comment type="caution">
    <text evidence="5">The sequence shown here is derived from an EMBL/GenBank/DDBJ whole genome shotgun (WGS) entry which is preliminary data.</text>
</comment>
<accession>A0A2S9H4L5</accession>
<evidence type="ECO:0000313" key="5">
    <source>
        <dbReference type="EMBL" id="PRC94919.1"/>
    </source>
</evidence>
<dbReference type="InterPro" id="IPR025554">
    <property type="entry name" value="DUF4140"/>
</dbReference>
<proteinExistence type="predicted"/>
<evidence type="ECO:0000256" key="2">
    <source>
        <dbReference type="SAM" id="SignalP"/>
    </source>
</evidence>
<evidence type="ECO:0000259" key="4">
    <source>
        <dbReference type="Pfam" id="PF13600"/>
    </source>
</evidence>
<dbReference type="Proteomes" id="UP000237839">
    <property type="component" value="Unassembled WGS sequence"/>
</dbReference>
<dbReference type="NCBIfam" id="TIGR02231">
    <property type="entry name" value="mucoidy inhibitor MuiA family protein"/>
    <property type="match status" value="1"/>
</dbReference>
<feature type="domain" description="DUF4140" evidence="4">
    <location>
        <begin position="30"/>
        <end position="119"/>
    </location>
</feature>
<protein>
    <recommendedName>
        <fullName evidence="7">DUF4139 domain-containing protein</fullName>
    </recommendedName>
</protein>
<evidence type="ECO:0000259" key="3">
    <source>
        <dbReference type="Pfam" id="PF13598"/>
    </source>
</evidence>
<feature type="domain" description="DUF4139" evidence="3">
    <location>
        <begin position="212"/>
        <end position="525"/>
    </location>
</feature>
<gene>
    <name evidence="5" type="ORF">S2091_0114</name>
</gene>
<dbReference type="Pfam" id="PF13598">
    <property type="entry name" value="DUF4139"/>
    <property type="match status" value="1"/>
</dbReference>
<keyword evidence="6" id="KW-1185">Reference proteome</keyword>
<feature type="signal peptide" evidence="2">
    <location>
        <begin position="1"/>
        <end position="21"/>
    </location>
</feature>
<feature type="coiled-coil region" evidence="1">
    <location>
        <begin position="166"/>
        <end position="193"/>
    </location>
</feature>
<evidence type="ECO:0000256" key="1">
    <source>
        <dbReference type="SAM" id="Coils"/>
    </source>
</evidence>
<dbReference type="PANTHER" id="PTHR31005:SF8">
    <property type="entry name" value="DUF4139 DOMAIN-CONTAINING PROTEIN"/>
    <property type="match status" value="1"/>
</dbReference>